<gene>
    <name evidence="1" type="ORF">Lpp122_0589</name>
</gene>
<dbReference type="RefSeq" id="WP_016383448.1">
    <property type="nucleotide sequence ID" value="NZ_ANKW01000005.1"/>
</dbReference>
<dbReference type="AlphaFoldDB" id="A0A8E0I6W4"/>
<dbReference type="GO" id="GO:0046872">
    <property type="term" value="F:metal ion binding"/>
    <property type="evidence" value="ECO:0007669"/>
    <property type="project" value="InterPro"/>
</dbReference>
<reference evidence="1 2" key="1">
    <citation type="journal article" date="2013" name="PLoS ONE">
        <title>Lactobacillus paracasei comparative genomics: towards species pan-genome definition and exploitation of diversity.</title>
        <authorList>
            <person name="Smokvina T."/>
            <person name="Wels M."/>
            <person name="Polka J."/>
            <person name="Chervaux C."/>
            <person name="Brisse S."/>
            <person name="Boekhorst J."/>
            <person name="van Hylckama Vlieg J.E."/>
            <person name="Siezen R.J."/>
        </authorList>
    </citation>
    <scope>NUCLEOTIDE SEQUENCE [LARGE SCALE GENOMIC DNA]</scope>
    <source>
        <strain evidence="1 2">Lpp122</strain>
    </source>
</reference>
<organism evidence="1 2">
    <name type="scientific">Lacticaseibacillus paracasei subsp. paracasei Lpp122</name>
    <dbReference type="NCBI Taxonomy" id="1256218"/>
    <lineage>
        <taxon>Bacteria</taxon>
        <taxon>Bacillati</taxon>
        <taxon>Bacillota</taxon>
        <taxon>Bacilli</taxon>
        <taxon>Lactobacillales</taxon>
        <taxon>Lactobacillaceae</taxon>
        <taxon>Lacticaseibacillus</taxon>
    </lineage>
</organism>
<comment type="caution">
    <text evidence="1">The sequence shown here is derived from an EMBL/GenBank/DDBJ whole genome shotgun (WGS) entry which is preliminary data.</text>
</comment>
<dbReference type="Proteomes" id="UP000014281">
    <property type="component" value="Unassembled WGS sequence"/>
</dbReference>
<dbReference type="SUPFAM" id="SSF55008">
    <property type="entry name" value="HMA, heavy metal-associated domain"/>
    <property type="match status" value="1"/>
</dbReference>
<proteinExistence type="predicted"/>
<dbReference type="InterPro" id="IPR036163">
    <property type="entry name" value="HMA_dom_sf"/>
</dbReference>
<evidence type="ECO:0000313" key="2">
    <source>
        <dbReference type="Proteomes" id="UP000014281"/>
    </source>
</evidence>
<name>A0A8E0I6W4_LACPA</name>
<evidence type="ECO:0008006" key="3">
    <source>
        <dbReference type="Google" id="ProtNLM"/>
    </source>
</evidence>
<evidence type="ECO:0000313" key="1">
    <source>
        <dbReference type="EMBL" id="EPC20973.1"/>
    </source>
</evidence>
<dbReference type="EMBL" id="ANKW01000005">
    <property type="protein sequence ID" value="EPC20973.1"/>
    <property type="molecule type" value="Genomic_DNA"/>
</dbReference>
<protein>
    <recommendedName>
        <fullName evidence="3">HMA domain-containing protein</fullName>
    </recommendedName>
</protein>
<accession>A0A8E0I6W4</accession>
<sequence>MRKIVLHFTSMCCEWRVKSIFFTLHDVIGVDTVTLDFDSSNATVIADRTLKPMALVNLFGDASVVA</sequence>